<organism evidence="2 3">
    <name type="scientific">Cribrihabitans marinus</name>
    <dbReference type="NCBI Taxonomy" id="1227549"/>
    <lineage>
        <taxon>Bacteria</taxon>
        <taxon>Pseudomonadati</taxon>
        <taxon>Pseudomonadota</taxon>
        <taxon>Alphaproteobacteria</taxon>
        <taxon>Rhodobacterales</taxon>
        <taxon>Paracoccaceae</taxon>
        <taxon>Cribrihabitans</taxon>
    </lineage>
</organism>
<dbReference type="AlphaFoldDB" id="A0A1H7CPI5"/>
<evidence type="ECO:0000313" key="2">
    <source>
        <dbReference type="EMBL" id="SEJ91511.1"/>
    </source>
</evidence>
<evidence type="ECO:0000256" key="1">
    <source>
        <dbReference type="SAM" id="MobiDB-lite"/>
    </source>
</evidence>
<keyword evidence="3" id="KW-1185">Reference proteome</keyword>
<accession>A0A1H7CPI5</accession>
<reference evidence="2 3" key="1">
    <citation type="submission" date="2016-10" db="EMBL/GenBank/DDBJ databases">
        <authorList>
            <person name="de Groot N.N."/>
        </authorList>
    </citation>
    <scope>NUCLEOTIDE SEQUENCE [LARGE SCALE GENOMIC DNA]</scope>
    <source>
        <strain evidence="2 3">DSM 29340</strain>
    </source>
</reference>
<name>A0A1H7CPI5_9RHOB</name>
<dbReference type="OrthoDB" id="9808959at2"/>
<dbReference type="Proteomes" id="UP000199379">
    <property type="component" value="Unassembled WGS sequence"/>
</dbReference>
<dbReference type="RefSeq" id="WP_092368667.1">
    <property type="nucleotide sequence ID" value="NZ_BMGV01000008.1"/>
</dbReference>
<dbReference type="STRING" id="1227549.SAMN05444007_108245"/>
<evidence type="ECO:0000313" key="3">
    <source>
        <dbReference type="Proteomes" id="UP000199379"/>
    </source>
</evidence>
<sequence length="96" mass="10451">MTAEQFVQDDPGDAARANRDDSLTDQGLRCRNDGLFIANYPLPVFHGTRWAGGEHVPLFRSLSGAFAPVSSLTLGRVAARGRILPWALIERGLSND</sequence>
<gene>
    <name evidence="2" type="ORF">SAMN05444007_108245</name>
</gene>
<proteinExistence type="predicted"/>
<protein>
    <submittedName>
        <fullName evidence="2">Uncharacterized protein</fullName>
    </submittedName>
</protein>
<feature type="region of interest" description="Disordered" evidence="1">
    <location>
        <begin position="1"/>
        <end position="22"/>
    </location>
</feature>
<dbReference type="EMBL" id="FNYD01000008">
    <property type="protein sequence ID" value="SEJ91511.1"/>
    <property type="molecule type" value="Genomic_DNA"/>
</dbReference>